<feature type="compositionally biased region" description="Pro residues" evidence="1">
    <location>
        <begin position="182"/>
        <end position="192"/>
    </location>
</feature>
<dbReference type="RefSeq" id="XP_001227033.1">
    <property type="nucleotide sequence ID" value="XM_001227032.1"/>
</dbReference>
<gene>
    <name evidence="2" type="ORF">CHGG_09106</name>
</gene>
<dbReference type="GeneID" id="4395160"/>
<dbReference type="InParanoid" id="Q2GSE8"/>
<feature type="compositionally biased region" description="Pro residues" evidence="1">
    <location>
        <begin position="207"/>
        <end position="217"/>
    </location>
</feature>
<dbReference type="PANTHER" id="PTHR31902:SF14">
    <property type="entry name" value="ACTIN PATCHES DISTAL PROTEIN 1"/>
    <property type="match status" value="1"/>
</dbReference>
<protein>
    <submittedName>
        <fullName evidence="2">Uncharacterized protein</fullName>
    </submittedName>
</protein>
<dbReference type="HOGENOM" id="CLU_033921_0_0_1"/>
<evidence type="ECO:0000256" key="1">
    <source>
        <dbReference type="SAM" id="MobiDB-lite"/>
    </source>
</evidence>
<sequence length="392" mass="42136">MAGALKSLINSAKAFAIGDSGSKASIHDLFPKVDKAIDGEDCDHDCSSCSIQYPKGFKVEENDDLYGFIKGWSTHLLVATGKTDWVRDVADEKGSIMQAIDAAKGPTNGLPWPVTNMRPPTAPHALGLQHAHPAPNDLLLRADERAPPPGLHHHRERDARHRAHPAHLHHLARAHNQQPARPLCPPALPAGPAPRRHARGHQGPDDAPVPAPCPDPAVQPKTRDVRCGQSAPLLRASFSAICSRWGCKRSGMMSGSGGWGIYFISHVGGHKYSANVMSLSERGAGTKRESRERGVKEEGQKEDGGKESGGKEGEGAEQTAEKDTEEKGEGEGEEENVLAEGDVGAAQCIWLARVRPEDCEGIVKFTVLQGKVVKPESQLRGGFDRGKGLMSW</sequence>
<dbReference type="AlphaFoldDB" id="Q2GSE8"/>
<accession>Q2GSE8</accession>
<proteinExistence type="predicted"/>
<dbReference type="Pfam" id="PF06999">
    <property type="entry name" value="Suc_Fer-like"/>
    <property type="match status" value="1"/>
</dbReference>
<dbReference type="eggNOG" id="ENOG502QT0V">
    <property type="taxonomic scope" value="Eukaryota"/>
</dbReference>
<dbReference type="PANTHER" id="PTHR31902">
    <property type="entry name" value="ACTIN PATCHES DISTAL PROTEIN 1"/>
    <property type="match status" value="1"/>
</dbReference>
<organism evidence="2 3">
    <name type="scientific">Chaetomium globosum (strain ATCC 6205 / CBS 148.51 / DSM 1962 / NBRC 6347 / NRRL 1970)</name>
    <name type="common">Soil fungus</name>
    <dbReference type="NCBI Taxonomy" id="306901"/>
    <lineage>
        <taxon>Eukaryota</taxon>
        <taxon>Fungi</taxon>
        <taxon>Dikarya</taxon>
        <taxon>Ascomycota</taxon>
        <taxon>Pezizomycotina</taxon>
        <taxon>Sordariomycetes</taxon>
        <taxon>Sordariomycetidae</taxon>
        <taxon>Sordariales</taxon>
        <taxon>Chaetomiaceae</taxon>
        <taxon>Chaetomium</taxon>
    </lineage>
</organism>
<keyword evidence="3" id="KW-1185">Reference proteome</keyword>
<feature type="compositionally biased region" description="Basic and acidic residues" evidence="1">
    <location>
        <begin position="284"/>
        <end position="330"/>
    </location>
</feature>
<evidence type="ECO:0000313" key="3">
    <source>
        <dbReference type="Proteomes" id="UP000001056"/>
    </source>
</evidence>
<feature type="region of interest" description="Disordered" evidence="1">
    <location>
        <begin position="282"/>
        <end position="338"/>
    </location>
</feature>
<dbReference type="OMA" id="CTIKYPA"/>
<dbReference type="EMBL" id="CH408034">
    <property type="protein sequence ID" value="EAQ85092.1"/>
    <property type="molecule type" value="Genomic_DNA"/>
</dbReference>
<dbReference type="OrthoDB" id="10253744at2759"/>
<reference evidence="3" key="1">
    <citation type="journal article" date="2015" name="Genome Announc.">
        <title>Draft genome sequence of the cellulolytic fungus Chaetomium globosum.</title>
        <authorList>
            <person name="Cuomo C.A."/>
            <person name="Untereiner W.A."/>
            <person name="Ma L.-J."/>
            <person name="Grabherr M."/>
            <person name="Birren B.W."/>
        </authorList>
    </citation>
    <scope>NUCLEOTIDE SEQUENCE [LARGE SCALE GENOMIC DNA]</scope>
    <source>
        <strain evidence="3">ATCC 6205 / CBS 148.51 / DSM 1962 / NBRC 6347 / NRRL 1970</strain>
    </source>
</reference>
<feature type="region of interest" description="Disordered" evidence="1">
    <location>
        <begin position="174"/>
        <end position="223"/>
    </location>
</feature>
<dbReference type="InterPro" id="IPR009737">
    <property type="entry name" value="Aim32/Apd1-like"/>
</dbReference>
<evidence type="ECO:0000313" key="2">
    <source>
        <dbReference type="EMBL" id="EAQ85092.1"/>
    </source>
</evidence>
<dbReference type="Proteomes" id="UP000001056">
    <property type="component" value="Unassembled WGS sequence"/>
</dbReference>
<name>Q2GSE8_CHAGB</name>
<dbReference type="VEuPathDB" id="FungiDB:CHGG_09106"/>
<dbReference type="STRING" id="306901.Q2GSE8"/>